<evidence type="ECO:0000259" key="1">
    <source>
        <dbReference type="Pfam" id="PF00561"/>
    </source>
</evidence>
<organism evidence="2 3">
    <name type="scientific">Sporosarcina limicola</name>
    <dbReference type="NCBI Taxonomy" id="34101"/>
    <lineage>
        <taxon>Bacteria</taxon>
        <taxon>Bacillati</taxon>
        <taxon>Bacillota</taxon>
        <taxon>Bacilli</taxon>
        <taxon>Bacillales</taxon>
        <taxon>Caryophanaceae</taxon>
        <taxon>Sporosarcina</taxon>
    </lineage>
</organism>
<dbReference type="PANTHER" id="PTHR43689">
    <property type="entry name" value="HYDROLASE"/>
    <property type="match status" value="1"/>
</dbReference>
<dbReference type="Pfam" id="PF00561">
    <property type="entry name" value="Abhydrolase_1"/>
    <property type="match status" value="1"/>
</dbReference>
<evidence type="ECO:0000313" key="3">
    <source>
        <dbReference type="Proteomes" id="UP000658225"/>
    </source>
</evidence>
<gene>
    <name evidence="2" type="ORF">H4683_003387</name>
</gene>
<keyword evidence="3" id="KW-1185">Reference proteome</keyword>
<dbReference type="EMBL" id="JADBEL010000023">
    <property type="protein sequence ID" value="MBE1556264.1"/>
    <property type="molecule type" value="Genomic_DNA"/>
</dbReference>
<name>A0A927MK82_9BACL</name>
<reference evidence="2" key="1">
    <citation type="submission" date="2020-10" db="EMBL/GenBank/DDBJ databases">
        <title>Genomic Encyclopedia of Type Strains, Phase IV (KMG-IV): sequencing the most valuable type-strain genomes for metagenomic binning, comparative biology and taxonomic classification.</title>
        <authorList>
            <person name="Goeker M."/>
        </authorList>
    </citation>
    <scope>NUCLEOTIDE SEQUENCE</scope>
    <source>
        <strain evidence="2">DSM 13886</strain>
    </source>
</reference>
<dbReference type="RefSeq" id="WP_192599922.1">
    <property type="nucleotide sequence ID" value="NZ_JADBEL010000023.1"/>
</dbReference>
<accession>A0A927MK82</accession>
<proteinExistence type="predicted"/>
<sequence>MEPDFPTKNNKELFTPIGRLVDIGDIKLHIYVEGVGSPTVIFDTGHGTCSAVTEWSLVQPEVAKITRTIVYDRAGMGWSEESKNSRNSEQIVEELHSLLVNSDEKPPYILVGHSFGALNMILFANKYPDKVAGLVLVDGGSVDFYRNYFKAPKLLMYTLNIFNKMGIFRVFGKLGLIPHIRDRRKRLTEKMVHWMRRSFINIT</sequence>
<protein>
    <submittedName>
        <fullName evidence="2">Pimeloyl-ACP methyl ester carboxylesterase</fullName>
    </submittedName>
</protein>
<dbReference type="AlphaFoldDB" id="A0A927MK82"/>
<evidence type="ECO:0000313" key="2">
    <source>
        <dbReference type="EMBL" id="MBE1556264.1"/>
    </source>
</evidence>
<dbReference type="InterPro" id="IPR029058">
    <property type="entry name" value="AB_hydrolase_fold"/>
</dbReference>
<dbReference type="Gene3D" id="3.40.50.1820">
    <property type="entry name" value="alpha/beta hydrolase"/>
    <property type="match status" value="1"/>
</dbReference>
<comment type="caution">
    <text evidence="2">The sequence shown here is derived from an EMBL/GenBank/DDBJ whole genome shotgun (WGS) entry which is preliminary data.</text>
</comment>
<feature type="domain" description="AB hydrolase-1" evidence="1">
    <location>
        <begin position="46"/>
        <end position="139"/>
    </location>
</feature>
<dbReference type="Proteomes" id="UP000658225">
    <property type="component" value="Unassembled WGS sequence"/>
</dbReference>
<dbReference type="SUPFAM" id="SSF53474">
    <property type="entry name" value="alpha/beta-Hydrolases"/>
    <property type="match status" value="1"/>
</dbReference>
<dbReference type="PRINTS" id="PR00111">
    <property type="entry name" value="ABHYDROLASE"/>
</dbReference>
<dbReference type="PANTHER" id="PTHR43689:SF8">
    <property type="entry name" value="ALPHA_BETA-HYDROLASES SUPERFAMILY PROTEIN"/>
    <property type="match status" value="1"/>
</dbReference>
<dbReference type="InterPro" id="IPR000073">
    <property type="entry name" value="AB_hydrolase_1"/>
</dbReference>